<dbReference type="GO" id="GO:0003700">
    <property type="term" value="F:DNA-binding transcription factor activity"/>
    <property type="evidence" value="ECO:0007669"/>
    <property type="project" value="TreeGrafter"/>
</dbReference>
<organism evidence="5">
    <name type="scientific">Enterococcus casseliflavus</name>
    <name type="common">Enterococcus flavescens</name>
    <dbReference type="NCBI Taxonomy" id="37734"/>
    <lineage>
        <taxon>Bacteria</taxon>
        <taxon>Bacillati</taxon>
        <taxon>Bacillota</taxon>
        <taxon>Bacilli</taxon>
        <taxon>Lactobacillales</taxon>
        <taxon>Enterococcaceae</taxon>
        <taxon>Enterococcus</taxon>
    </lineage>
</organism>
<evidence type="ECO:0000256" key="2">
    <source>
        <dbReference type="ARBA" id="ARBA00023125"/>
    </source>
</evidence>
<feature type="domain" description="HTH cro/C1-type" evidence="4">
    <location>
        <begin position="7"/>
        <end position="62"/>
    </location>
</feature>
<protein>
    <submittedName>
        <fullName evidence="5">Antitoxin HipB</fullName>
    </submittedName>
</protein>
<gene>
    <name evidence="5" type="ORF">ECLFYP2_02472</name>
</gene>
<sequence>MEFGFAIKYLRKGKIKYTQADLAEAIGVDRSYIGSLETNKRTPSLSTLIKIANSLGVTLRTLINLSVLNELLDKYTIPTGNNSQEIISNEQIEAIDTPEAYAFRDVYITFDKTNFHNHLGEFLDAIELRTKQYQDNKTPSNTKIEPVTSINNISLSKIINKGVKKENKVLFKNTLLTDGQLLGLNQYLEAITNQNNGGV</sequence>
<proteinExistence type="predicted"/>
<keyword evidence="2" id="KW-0238">DNA-binding</keyword>
<dbReference type="SMART" id="SM00530">
    <property type="entry name" value="HTH_XRE"/>
    <property type="match status" value="1"/>
</dbReference>
<dbReference type="EMBL" id="CACRTX010000008">
    <property type="protein sequence ID" value="VYU10830.1"/>
    <property type="molecule type" value="Genomic_DNA"/>
</dbReference>
<evidence type="ECO:0000313" key="5">
    <source>
        <dbReference type="EMBL" id="VYU10830.1"/>
    </source>
</evidence>
<dbReference type="CDD" id="cd00093">
    <property type="entry name" value="HTH_XRE"/>
    <property type="match status" value="1"/>
</dbReference>
<dbReference type="InterPro" id="IPR050807">
    <property type="entry name" value="TransReg_Diox_bact_type"/>
</dbReference>
<dbReference type="GO" id="GO:0003677">
    <property type="term" value="F:DNA binding"/>
    <property type="evidence" value="ECO:0007669"/>
    <property type="project" value="UniProtKB-KW"/>
</dbReference>
<dbReference type="SUPFAM" id="SSF47413">
    <property type="entry name" value="lambda repressor-like DNA-binding domains"/>
    <property type="match status" value="1"/>
</dbReference>
<evidence type="ECO:0000259" key="4">
    <source>
        <dbReference type="PROSITE" id="PS50943"/>
    </source>
</evidence>
<reference evidence="5" key="1">
    <citation type="submission" date="2019-11" db="EMBL/GenBank/DDBJ databases">
        <authorList>
            <person name="Feng L."/>
        </authorList>
    </citation>
    <scope>NUCLEOTIDE SEQUENCE</scope>
    <source>
        <strain evidence="5">ECasseliflavusLFYP2</strain>
    </source>
</reference>
<dbReference type="Pfam" id="PF01381">
    <property type="entry name" value="HTH_3"/>
    <property type="match status" value="1"/>
</dbReference>
<accession>A0A6N3C1X4</accession>
<dbReference type="PANTHER" id="PTHR46797">
    <property type="entry name" value="HTH-TYPE TRANSCRIPTIONAL REGULATOR"/>
    <property type="match status" value="1"/>
</dbReference>
<dbReference type="InterPro" id="IPR010982">
    <property type="entry name" value="Lambda_DNA-bd_dom_sf"/>
</dbReference>
<evidence type="ECO:0000256" key="1">
    <source>
        <dbReference type="ARBA" id="ARBA00023015"/>
    </source>
</evidence>
<dbReference type="RefSeq" id="WP_421758068.1">
    <property type="nucleotide sequence ID" value="NZ_CACRTX010000008.1"/>
</dbReference>
<dbReference type="PANTHER" id="PTHR46797:SF23">
    <property type="entry name" value="HTH-TYPE TRANSCRIPTIONAL REGULATOR SUTR"/>
    <property type="match status" value="1"/>
</dbReference>
<dbReference type="AlphaFoldDB" id="A0A6N3C1X4"/>
<keyword evidence="3" id="KW-0804">Transcription</keyword>
<dbReference type="GO" id="GO:0005829">
    <property type="term" value="C:cytosol"/>
    <property type="evidence" value="ECO:0007669"/>
    <property type="project" value="TreeGrafter"/>
</dbReference>
<name>A0A6N3C1X4_ENTCA</name>
<dbReference type="Gene3D" id="1.10.260.40">
    <property type="entry name" value="lambda repressor-like DNA-binding domains"/>
    <property type="match status" value="1"/>
</dbReference>
<keyword evidence="1" id="KW-0805">Transcription regulation</keyword>
<dbReference type="PROSITE" id="PS50943">
    <property type="entry name" value="HTH_CROC1"/>
    <property type="match status" value="1"/>
</dbReference>
<evidence type="ECO:0000256" key="3">
    <source>
        <dbReference type="ARBA" id="ARBA00023163"/>
    </source>
</evidence>
<dbReference type="InterPro" id="IPR001387">
    <property type="entry name" value="Cro/C1-type_HTH"/>
</dbReference>